<feature type="domain" description="SIS" evidence="12">
    <location>
        <begin position="453"/>
        <end position="594"/>
    </location>
</feature>
<dbReference type="Proteomes" id="UP000252132">
    <property type="component" value="Unassembled WGS sequence"/>
</dbReference>
<feature type="domain" description="Glutamine amidotransferase type-2" evidence="11">
    <location>
        <begin position="2"/>
        <end position="217"/>
    </location>
</feature>
<dbReference type="FunFam" id="3.40.50.10490:FF:000001">
    <property type="entry name" value="Glutamine--fructose-6-phosphate aminotransferase [isomerizing]"/>
    <property type="match status" value="1"/>
</dbReference>
<feature type="active site" description="Nucleophile; for GATase activity" evidence="10">
    <location>
        <position position="2"/>
    </location>
</feature>
<dbReference type="AlphaFoldDB" id="A0A368DZX8"/>
<keyword evidence="7 10" id="KW-0808">Transferase</keyword>
<feature type="domain" description="SIS" evidence="12">
    <location>
        <begin position="283"/>
        <end position="422"/>
    </location>
</feature>
<feature type="active site" description="For Fru-6P isomerization activity" evidence="10">
    <location>
        <position position="599"/>
    </location>
</feature>
<evidence type="ECO:0000256" key="3">
    <source>
        <dbReference type="ARBA" id="ARBA00012916"/>
    </source>
</evidence>
<evidence type="ECO:0000256" key="7">
    <source>
        <dbReference type="ARBA" id="ARBA00022679"/>
    </source>
</evidence>
<protein>
    <recommendedName>
        <fullName evidence="4 10">Glutamine--fructose-6-phosphate aminotransferase [isomerizing]</fullName>
        <ecNumber evidence="3 10">2.6.1.16</ecNumber>
    </recommendedName>
    <alternativeName>
        <fullName evidence="10">D-fructose-6-phosphate amidotransferase</fullName>
    </alternativeName>
    <alternativeName>
        <fullName evidence="10">GFAT</fullName>
    </alternativeName>
    <alternativeName>
        <fullName evidence="10">Glucosamine-6-phosphate synthase</fullName>
    </alternativeName>
    <alternativeName>
        <fullName evidence="10">Hexosephosphate aminotransferase</fullName>
    </alternativeName>
    <alternativeName>
        <fullName evidence="10">L-glutamine--D-fructose-6-phosphate amidotransferase</fullName>
    </alternativeName>
</protein>
<dbReference type="GO" id="GO:0005975">
    <property type="term" value="P:carbohydrate metabolic process"/>
    <property type="evidence" value="ECO:0007669"/>
    <property type="project" value="UniProtKB-UniRule"/>
</dbReference>
<comment type="caution">
    <text evidence="13">The sequence shown here is derived from an EMBL/GenBank/DDBJ whole genome shotgun (WGS) entry which is preliminary data.</text>
</comment>
<keyword evidence="6 10" id="KW-0032">Aminotransferase</keyword>
<feature type="initiator methionine" description="Removed" evidence="10">
    <location>
        <position position="1"/>
    </location>
</feature>
<dbReference type="NCBIfam" id="TIGR01135">
    <property type="entry name" value="glmS"/>
    <property type="match status" value="1"/>
</dbReference>
<dbReference type="InterPro" id="IPR046348">
    <property type="entry name" value="SIS_dom_sf"/>
</dbReference>
<dbReference type="PANTHER" id="PTHR10937">
    <property type="entry name" value="GLUCOSAMINE--FRUCTOSE-6-PHOSPHATE AMINOTRANSFERASE, ISOMERIZING"/>
    <property type="match status" value="1"/>
</dbReference>
<dbReference type="PROSITE" id="PS51278">
    <property type="entry name" value="GATASE_TYPE_2"/>
    <property type="match status" value="1"/>
</dbReference>
<gene>
    <name evidence="10 13" type="primary">glmS</name>
    <name evidence="13" type="ORF">DBW69_04860</name>
</gene>
<dbReference type="EMBL" id="QOQF01000017">
    <property type="protein sequence ID" value="RCL76775.1"/>
    <property type="molecule type" value="Genomic_DNA"/>
</dbReference>
<dbReference type="InterPro" id="IPR035490">
    <property type="entry name" value="GlmS/FrlB_SIS"/>
</dbReference>
<dbReference type="CDD" id="cd00714">
    <property type="entry name" value="GFAT"/>
    <property type="match status" value="1"/>
</dbReference>
<name>A0A368DZX8_9PROT</name>
<comment type="subcellular location">
    <subcellularLocation>
        <location evidence="2 10">Cytoplasm</location>
    </subcellularLocation>
</comment>
<dbReference type="PROSITE" id="PS51464">
    <property type="entry name" value="SIS"/>
    <property type="match status" value="2"/>
</dbReference>
<evidence type="ECO:0000256" key="10">
    <source>
        <dbReference type="HAMAP-Rule" id="MF_00164"/>
    </source>
</evidence>
<evidence type="ECO:0000259" key="11">
    <source>
        <dbReference type="PROSITE" id="PS51278"/>
    </source>
</evidence>
<organism evidence="13 14">
    <name type="scientific">PS1 clade bacterium</name>
    <dbReference type="NCBI Taxonomy" id="2175152"/>
    <lineage>
        <taxon>Bacteria</taxon>
        <taxon>Pseudomonadati</taxon>
        <taxon>Pseudomonadota</taxon>
        <taxon>Alphaproteobacteria</taxon>
        <taxon>PS1 clade</taxon>
    </lineage>
</organism>
<evidence type="ECO:0000256" key="9">
    <source>
        <dbReference type="ARBA" id="ARBA00022962"/>
    </source>
</evidence>
<comment type="catalytic activity">
    <reaction evidence="1 10">
        <text>D-fructose 6-phosphate + L-glutamine = D-glucosamine 6-phosphate + L-glutamate</text>
        <dbReference type="Rhea" id="RHEA:13237"/>
        <dbReference type="ChEBI" id="CHEBI:29985"/>
        <dbReference type="ChEBI" id="CHEBI:58359"/>
        <dbReference type="ChEBI" id="CHEBI:58725"/>
        <dbReference type="ChEBI" id="CHEBI:61527"/>
        <dbReference type="EC" id="2.6.1.16"/>
    </reaction>
</comment>
<dbReference type="GO" id="GO:0005829">
    <property type="term" value="C:cytosol"/>
    <property type="evidence" value="ECO:0007669"/>
    <property type="project" value="TreeGrafter"/>
</dbReference>
<dbReference type="FunFam" id="3.40.50.10490:FF:000002">
    <property type="entry name" value="Glutamine--fructose-6-phosphate aminotransferase [isomerizing]"/>
    <property type="match status" value="1"/>
</dbReference>
<dbReference type="Gene3D" id="3.40.50.10490">
    <property type="entry name" value="Glucose-6-phosphate isomerase like protein, domain 1"/>
    <property type="match status" value="2"/>
</dbReference>
<dbReference type="GO" id="GO:0006002">
    <property type="term" value="P:fructose 6-phosphate metabolic process"/>
    <property type="evidence" value="ECO:0007669"/>
    <property type="project" value="TreeGrafter"/>
</dbReference>
<accession>A0A368DZX8</accession>
<dbReference type="SUPFAM" id="SSF56235">
    <property type="entry name" value="N-terminal nucleophile aminohydrolases (Ntn hydrolases)"/>
    <property type="match status" value="1"/>
</dbReference>
<dbReference type="FunFam" id="3.60.20.10:FF:000006">
    <property type="entry name" value="Glutamine--fructose-6-phosphate aminotransferase [isomerizing]"/>
    <property type="match status" value="1"/>
</dbReference>
<proteinExistence type="inferred from homology"/>
<sequence length="604" mass="66084">MCGIIGVIGQTDVSSVIYDGLKRLEYRGYDSAGIATINDNKIDRCRSQGKLVNLEAELKRTPLKGNIGIGHTRWATHGAPTQQNAHPHKADSVMVVHNGIIENYLELKNTLKSEGYVFSTETDTEVIAHLFSYHLAQADNIKIAARKTFAMLEGAYAVALLIENEDRMMIAARKGSPLVIGHGDNEMFVGSDAFSLAPMTNRITYLEDGDWAILTDNSLSIFDAEGKSVERPIQVKDASASIVDKGRHRHFMAKEIFEQPEVISHTFAHYVNANESKVKIPEIDFDTSNINRIVLIACGSAYYAAMTGRYWIESLAGISTDTDIASEFRYRDVPLDENTLAVFVSQSGETADTLAALKACKARNVKTLAIVNAPDSSMQREADITLPTFAGPEIGVASTKAFICQLAVLFCFALALGKSRIGSERENELVKELLTLPRLMGEALKLEANLEQIAARLSKKENAIFIGRGLMNPLALEGALKLKEISYIHAEGFAAGELKHGSIALIEDDMPVITIAPKDAMYPKTISNMQEVIARQGDIILLTENPGNTDTDNITDLIFLPEIDSTLTPILYTIPLQLLAYHTAVAKGTDVDQPRNLAKSVTVE</sequence>
<dbReference type="InterPro" id="IPR047084">
    <property type="entry name" value="GFAT_N"/>
</dbReference>
<dbReference type="InterPro" id="IPR035466">
    <property type="entry name" value="GlmS/AgaS_SIS"/>
</dbReference>
<evidence type="ECO:0000256" key="1">
    <source>
        <dbReference type="ARBA" id="ARBA00001031"/>
    </source>
</evidence>
<dbReference type="GO" id="GO:0006047">
    <property type="term" value="P:UDP-N-acetylglucosamine metabolic process"/>
    <property type="evidence" value="ECO:0007669"/>
    <property type="project" value="TreeGrafter"/>
</dbReference>
<evidence type="ECO:0000256" key="4">
    <source>
        <dbReference type="ARBA" id="ARBA00016090"/>
    </source>
</evidence>
<dbReference type="GO" id="GO:0097367">
    <property type="term" value="F:carbohydrate derivative binding"/>
    <property type="evidence" value="ECO:0007669"/>
    <property type="project" value="InterPro"/>
</dbReference>
<evidence type="ECO:0000256" key="2">
    <source>
        <dbReference type="ARBA" id="ARBA00004496"/>
    </source>
</evidence>
<dbReference type="Pfam" id="PF13522">
    <property type="entry name" value="GATase_6"/>
    <property type="match status" value="1"/>
</dbReference>
<dbReference type="InterPro" id="IPR005855">
    <property type="entry name" value="GFAT"/>
</dbReference>
<dbReference type="InterPro" id="IPR017932">
    <property type="entry name" value="GATase_2_dom"/>
</dbReference>
<dbReference type="CDD" id="cd05008">
    <property type="entry name" value="SIS_GlmS_GlmD_1"/>
    <property type="match status" value="1"/>
</dbReference>
<dbReference type="NCBIfam" id="NF001484">
    <property type="entry name" value="PRK00331.1"/>
    <property type="match status" value="1"/>
</dbReference>
<evidence type="ECO:0000313" key="13">
    <source>
        <dbReference type="EMBL" id="RCL76775.1"/>
    </source>
</evidence>
<dbReference type="GO" id="GO:0004360">
    <property type="term" value="F:glutamine-fructose-6-phosphate transaminase (isomerizing) activity"/>
    <property type="evidence" value="ECO:0007669"/>
    <property type="project" value="UniProtKB-UniRule"/>
</dbReference>
<dbReference type="PANTHER" id="PTHR10937:SF0">
    <property type="entry name" value="GLUTAMINE--FRUCTOSE-6-PHOSPHATE TRANSAMINASE (ISOMERIZING)"/>
    <property type="match status" value="1"/>
</dbReference>
<dbReference type="GO" id="GO:0006487">
    <property type="term" value="P:protein N-linked glycosylation"/>
    <property type="evidence" value="ECO:0007669"/>
    <property type="project" value="TreeGrafter"/>
</dbReference>
<dbReference type="Pfam" id="PF01380">
    <property type="entry name" value="SIS"/>
    <property type="match status" value="2"/>
</dbReference>
<keyword evidence="5 10" id="KW-0963">Cytoplasm</keyword>
<dbReference type="SUPFAM" id="SSF53697">
    <property type="entry name" value="SIS domain"/>
    <property type="match status" value="1"/>
</dbReference>
<dbReference type="InterPro" id="IPR029055">
    <property type="entry name" value="Ntn_hydrolases_N"/>
</dbReference>
<dbReference type="Gene3D" id="3.60.20.10">
    <property type="entry name" value="Glutamine Phosphoribosylpyrophosphate, subunit 1, domain 1"/>
    <property type="match status" value="1"/>
</dbReference>
<keyword evidence="9" id="KW-0315">Glutamine amidotransferase</keyword>
<comment type="subunit">
    <text evidence="10">Homodimer.</text>
</comment>
<dbReference type="InterPro" id="IPR001347">
    <property type="entry name" value="SIS_dom"/>
</dbReference>
<dbReference type="CDD" id="cd05009">
    <property type="entry name" value="SIS_GlmS_GlmD_2"/>
    <property type="match status" value="1"/>
</dbReference>
<keyword evidence="8" id="KW-0677">Repeat</keyword>
<dbReference type="EC" id="2.6.1.16" evidence="3 10"/>
<dbReference type="HAMAP" id="MF_00164">
    <property type="entry name" value="GlmS"/>
    <property type="match status" value="1"/>
</dbReference>
<reference evidence="13 14" key="1">
    <citation type="journal article" date="2018" name="Microbiome">
        <title>Fine metagenomic profile of the Mediterranean stratified and mixed water columns revealed by assembly and recruitment.</title>
        <authorList>
            <person name="Haro-Moreno J.M."/>
            <person name="Lopez-Perez M."/>
            <person name="De La Torre J.R."/>
            <person name="Picazo A."/>
            <person name="Camacho A."/>
            <person name="Rodriguez-Valera F."/>
        </authorList>
    </citation>
    <scope>NUCLEOTIDE SEQUENCE [LARGE SCALE GENOMIC DNA]</scope>
    <source>
        <strain evidence="13">MED-G55</strain>
    </source>
</reference>
<comment type="function">
    <text evidence="10">Catalyzes the first step in hexosamine metabolism, converting fructose-6P into glucosamine-6P using glutamine as a nitrogen source.</text>
</comment>
<dbReference type="GO" id="GO:0046349">
    <property type="term" value="P:amino sugar biosynthetic process"/>
    <property type="evidence" value="ECO:0007669"/>
    <property type="project" value="UniProtKB-ARBA"/>
</dbReference>
<evidence type="ECO:0000256" key="6">
    <source>
        <dbReference type="ARBA" id="ARBA00022576"/>
    </source>
</evidence>
<evidence type="ECO:0000256" key="5">
    <source>
        <dbReference type="ARBA" id="ARBA00022490"/>
    </source>
</evidence>
<evidence type="ECO:0000259" key="12">
    <source>
        <dbReference type="PROSITE" id="PS51464"/>
    </source>
</evidence>
<evidence type="ECO:0000256" key="8">
    <source>
        <dbReference type="ARBA" id="ARBA00022737"/>
    </source>
</evidence>
<evidence type="ECO:0000313" key="14">
    <source>
        <dbReference type="Proteomes" id="UP000252132"/>
    </source>
</evidence>